<reference evidence="1" key="1">
    <citation type="submission" date="2022-10" db="EMBL/GenBank/DDBJ databases">
        <authorList>
            <person name="Byrne P K."/>
        </authorList>
    </citation>
    <scope>NUCLEOTIDE SEQUENCE</scope>
    <source>
        <strain evidence="1">IFO1815</strain>
    </source>
</reference>
<evidence type="ECO:0000313" key="2">
    <source>
        <dbReference type="Proteomes" id="UP001161438"/>
    </source>
</evidence>
<gene>
    <name evidence="1" type="primary">SMKI16G3140</name>
    <name evidence="1" type="ORF">SMKI_16G3140</name>
</gene>
<sequence length="1409" mass="161999">MLGLQTHGLDRYEHYVRRPSDFGKLELQDWLNNRSFRVSPNLLIDSDITRDWNDPELFYQSVGDPDTWARPCRESKLEPSMMMLRYHDSNIGRIPQVCYPITSPIDSKPVLKYILQERANLSNNFPQKYNALISGFFDVDKNPETLDDSDIEALDETRMCDDSDDTQEPRIELRSLEEIQQRQSSLIVSNNGIFETGSTSTTYIRYGIADSVAIKPNKVASLLLLTQISGHLLALLPLNDGEETYLLQYWNLGQKGQWNIIKHQNEKQFVLIHKELGLCKFFEFHLPFTFQLVNNLTLTDSLIMNGSFFPTIYSDLDPYFIIFITAVRYDRIVYFVIEWNSNEIKKKEVYQLTVFDGEKTNMIVPIGLNACLVETPLRFSLVSANQIMSGETEFRSFQLKALKGIKSFFSAPLLLAKLQELDSHTFGKYQYCTIISSSTGNICFCVTERSTIINGNLKLYELTRFKGLKSISSLPSNAINLNHKSSSYALIVISFSRTLELTLTLEDLKCLDTRDVVKPLKNIIFKHTVDSSTEENSQILAFTSSKVYNTHTGSNINDTKNSQIWLTSSNAITQPCIDYKLRKTHQIVHLKQFQIFKDLKIWKCKDLNLTLLHRLGIKHSKTESSLIFATDAASNNRIFLLDLTMTTTINNDDSVQGLINIEDLLCNTENETILLDFTKKNLIQVTRNKIYIDPIDSDRSFFEISPGWEFEYATCNNGILIVWNTKLGNISFIENVDKIDESNFSTSLLTSGERMNMFFKQLGAMTNVKFEIKEFKKDPIEYEIWIFFSGRIIRTPFSSWINDSLDFSNEYNLNAHQVLINGSYLCALDYESFFEAYTFEKNRLEKGSRCTSRVNFHGKDIELRSFSENQCLAFSAFEIFIIDLAPISRSKELDFYKLKLPHLGNFNSIIEVYPDADNNRLFVLYSDGLRILELSYLTSNNGNFLLKSTRSKNKKFLYLDKINRMLVLNQDLREWECIRLSDGKAVCLDSRFLKDNSEEILEIKEIPVAIDDNPLEKKTILLISFTSSLKLVLLTAAKNKITNEIIDSYELENSRLLNHLVVTSKGEIFVLDYKVLGTDNEMSFSKLKVTKNCNHMSEGKSKGNLRITLENRFTFSSWSTVKTFTVVGDNIIATTNLGQKLYLIKDFSLTSNEPARVYPLEIYPDSKVQKIIPLNEYCFVVAAHCGNRNDLDSRLIFYSLPTIKIGLNNETGSLPDEYGNGRVDDIFEVDFPEGFQFGTMALYDTLHGDKHTNRLYDDTEPDNNEVEMALRRRKNLLLFWRNHSAAPKPPLRRATTIVYEDHVSSRYFEDISSILGSTAMRTKRLSPYNAVALDKPVQDITYDPLAQTLYVLMADQTIHKFGKDRLPYEDYYQPRWNSGYLNSKRSIIKPDLICEVGLWNLSDDTKNTV</sequence>
<dbReference type="EMBL" id="OX365772">
    <property type="protein sequence ID" value="CAI4037016.1"/>
    <property type="molecule type" value="Genomic_DNA"/>
</dbReference>
<evidence type="ECO:0000313" key="1">
    <source>
        <dbReference type="EMBL" id="CAI4037016.1"/>
    </source>
</evidence>
<dbReference type="Proteomes" id="UP001161438">
    <property type="component" value="Chromosome 16"/>
</dbReference>
<name>A0AA35IWG2_SACMI</name>
<keyword evidence="2" id="KW-1185">Reference proteome</keyword>
<dbReference type="RefSeq" id="XP_056080133.1">
    <property type="nucleotide sequence ID" value="XM_056226412.1"/>
</dbReference>
<protein>
    <submittedName>
        <fullName evidence="1">Uncharacterized protein</fullName>
    </submittedName>
</protein>
<dbReference type="GeneID" id="80921941"/>
<proteinExistence type="predicted"/>
<organism evidence="1 2">
    <name type="scientific">Saccharomyces mikatae IFO 1815</name>
    <dbReference type="NCBI Taxonomy" id="226126"/>
    <lineage>
        <taxon>Eukaryota</taxon>
        <taxon>Fungi</taxon>
        <taxon>Dikarya</taxon>
        <taxon>Ascomycota</taxon>
        <taxon>Saccharomycotina</taxon>
        <taxon>Saccharomycetes</taxon>
        <taxon>Saccharomycetales</taxon>
        <taxon>Saccharomycetaceae</taxon>
        <taxon>Saccharomyces</taxon>
    </lineage>
</organism>
<accession>A0AA35IWG2</accession>